<proteinExistence type="predicted"/>
<reference evidence="2 3" key="1">
    <citation type="submission" date="2020-12" db="EMBL/GenBank/DDBJ databases">
        <title>Chryseobacterium endoalhailicus sp. nov., isolated from seed of leguminous plant.</title>
        <authorList>
            <person name="Zhang X."/>
        </authorList>
    </citation>
    <scope>NUCLEOTIDE SEQUENCE [LARGE SCALE GENOMIC DNA]</scope>
    <source>
        <strain evidence="2 3">L7</strain>
    </source>
</reference>
<comment type="caution">
    <text evidence="2">The sequence shown here is derived from an EMBL/GenBank/DDBJ whole genome shotgun (WGS) entry which is preliminary data.</text>
</comment>
<feature type="chain" id="PRO_5046857089" description="Glycine zipper family protein" evidence="1">
    <location>
        <begin position="18"/>
        <end position="345"/>
    </location>
</feature>
<feature type="signal peptide" evidence="1">
    <location>
        <begin position="1"/>
        <end position="17"/>
    </location>
</feature>
<sequence length="345" mass="39100">MMKKTLLFLMFSVLCFAQRTELIRLNQSIKDRNGLARSLTLIDNRADKIIGTIADKKETAEIKFEAEDLKTYFENRFLEDNKKLGNMDVVLMLEELKIYDEQDENKQYPYAKAKIKMSTFLKRSDRYYFINRFSNVIVCDPKRTAHAQRFLATVISDIMTELIKNSYSGVVSGSFIPENEINNYDEYLRNNFKVFLNPELKDGVYTNFKEFLNQRPNSGYSIEKNKKGKVVRLMKGDLQAPLSDMYCYVEEGKVYKLTPVGFEVLQKDAIGFYMYTSRANLFAEAKTGGVFIGAVAGGIVGALIGAAIESGSNSNAGAMHGIGFKSNLESNVYIDSLTGAYVFEK</sequence>
<organism evidence="2 3">
    <name type="scientific">Chryseobacterium endalhagicum</name>
    <dbReference type="NCBI Taxonomy" id="2797638"/>
    <lineage>
        <taxon>Bacteria</taxon>
        <taxon>Pseudomonadati</taxon>
        <taxon>Bacteroidota</taxon>
        <taxon>Flavobacteriia</taxon>
        <taxon>Flavobacteriales</taxon>
        <taxon>Weeksellaceae</taxon>
        <taxon>Chryseobacterium group</taxon>
        <taxon>Chryseobacterium</taxon>
    </lineage>
</organism>
<name>A0ABS1QI59_9FLAO</name>
<keyword evidence="1" id="KW-0732">Signal</keyword>
<evidence type="ECO:0000313" key="2">
    <source>
        <dbReference type="EMBL" id="MBL1221578.1"/>
    </source>
</evidence>
<accession>A0ABS1QI59</accession>
<dbReference type="EMBL" id="JAELVM010000002">
    <property type="protein sequence ID" value="MBL1221578.1"/>
    <property type="molecule type" value="Genomic_DNA"/>
</dbReference>
<dbReference type="RefSeq" id="WP_202091345.1">
    <property type="nucleotide sequence ID" value="NZ_JAELVM010000002.1"/>
</dbReference>
<keyword evidence="3" id="KW-1185">Reference proteome</keyword>
<protein>
    <recommendedName>
        <fullName evidence="4">Glycine zipper family protein</fullName>
    </recommendedName>
</protein>
<evidence type="ECO:0000256" key="1">
    <source>
        <dbReference type="SAM" id="SignalP"/>
    </source>
</evidence>
<dbReference type="Proteomes" id="UP000661696">
    <property type="component" value="Unassembled WGS sequence"/>
</dbReference>
<evidence type="ECO:0008006" key="4">
    <source>
        <dbReference type="Google" id="ProtNLM"/>
    </source>
</evidence>
<evidence type="ECO:0000313" key="3">
    <source>
        <dbReference type="Proteomes" id="UP000661696"/>
    </source>
</evidence>
<gene>
    <name evidence="2" type="ORF">JET18_12070</name>
</gene>